<feature type="binding site" evidence="9">
    <location>
        <position position="178"/>
    </location>
    <ligand>
        <name>substrate</name>
    </ligand>
</feature>
<keyword evidence="11" id="KW-1185">Reference proteome</keyword>
<comment type="caution">
    <text evidence="10">The sequence shown here is derived from an EMBL/GenBank/DDBJ whole genome shotgun (WGS) entry which is preliminary data.</text>
</comment>
<comment type="subunit">
    <text evidence="2 9">Heterotetramer of two alpha and two beta chains.</text>
</comment>
<keyword evidence="4 9" id="KW-0028">Amino-acid biosynthesis</keyword>
<dbReference type="CDD" id="cd02152">
    <property type="entry name" value="OAT"/>
    <property type="match status" value="1"/>
</dbReference>
<proteinExistence type="inferred from homology"/>
<dbReference type="InterPro" id="IPR042195">
    <property type="entry name" value="ArgJ_beta_C"/>
</dbReference>
<dbReference type="GO" id="GO:0005737">
    <property type="term" value="C:cytoplasm"/>
    <property type="evidence" value="ECO:0007669"/>
    <property type="project" value="UniProtKB-SubCell"/>
</dbReference>
<dbReference type="EC" id="2.3.1.35" evidence="9"/>
<dbReference type="EMBL" id="RQYC01000013">
    <property type="protein sequence ID" value="RRD89618.1"/>
    <property type="molecule type" value="Genomic_DNA"/>
</dbReference>
<evidence type="ECO:0000256" key="7">
    <source>
        <dbReference type="ARBA" id="ARBA00023315"/>
    </source>
</evidence>
<evidence type="ECO:0000256" key="8">
    <source>
        <dbReference type="ARBA" id="ARBA00049439"/>
    </source>
</evidence>
<keyword evidence="9" id="KW-0511">Multifunctional enzyme</keyword>
<evidence type="ECO:0000256" key="3">
    <source>
        <dbReference type="ARBA" id="ARBA00022571"/>
    </source>
</evidence>
<comment type="function">
    <text evidence="9">Catalyzes two activities which are involved in the cyclic version of arginine biosynthesis: the synthesis of N-acetylglutamate from glutamate and acetyl-CoA as the acetyl donor, and of ornithine by transacetylation between N(2)-acetylornithine and glutamate.</text>
</comment>
<dbReference type="InterPro" id="IPR016117">
    <property type="entry name" value="ArgJ-like_dom_sf"/>
</dbReference>
<reference evidence="10 11" key="1">
    <citation type="submission" date="2018-11" db="EMBL/GenBank/DDBJ databases">
        <title>Genomes From Bacteria Associated with the Canine Oral Cavity: a Test Case for Automated Genome-Based Taxonomic Assignment.</title>
        <authorList>
            <person name="Coil D.A."/>
            <person name="Jospin G."/>
            <person name="Darling A.E."/>
            <person name="Wallis C."/>
            <person name="Davis I.J."/>
            <person name="Harris S."/>
            <person name="Eisen J.A."/>
            <person name="Holcombe L.J."/>
            <person name="O'Flynn C."/>
        </authorList>
    </citation>
    <scope>NUCLEOTIDE SEQUENCE [LARGE SCALE GENOMIC DNA]</scope>
    <source>
        <strain evidence="10 11">COT-280</strain>
    </source>
</reference>
<dbReference type="GO" id="GO:0006592">
    <property type="term" value="P:ornithine biosynthetic process"/>
    <property type="evidence" value="ECO:0007669"/>
    <property type="project" value="TreeGrafter"/>
</dbReference>
<dbReference type="HAMAP" id="MF_01106">
    <property type="entry name" value="ArgJ"/>
    <property type="match status" value="1"/>
</dbReference>
<comment type="similarity">
    <text evidence="1 9">Belongs to the ArgJ family.</text>
</comment>
<dbReference type="NCBIfam" id="TIGR00120">
    <property type="entry name" value="ArgJ"/>
    <property type="match status" value="1"/>
</dbReference>
<feature type="site" description="Involved in the stabilization of negative charge on the oxyanion by the formation of the oxyanion hole" evidence="9">
    <location>
        <position position="116"/>
    </location>
</feature>
<organism evidence="10 11">
    <name type="scientific">Conchiformibius steedae</name>
    <dbReference type="NCBI Taxonomy" id="153493"/>
    <lineage>
        <taxon>Bacteria</taxon>
        <taxon>Pseudomonadati</taxon>
        <taxon>Pseudomonadota</taxon>
        <taxon>Betaproteobacteria</taxon>
        <taxon>Neisseriales</taxon>
        <taxon>Neisseriaceae</taxon>
        <taxon>Conchiformibius</taxon>
    </lineage>
</organism>
<comment type="catalytic activity">
    <reaction evidence="9">
        <text>L-glutamate + acetyl-CoA = N-acetyl-L-glutamate + CoA + H(+)</text>
        <dbReference type="Rhea" id="RHEA:24292"/>
        <dbReference type="ChEBI" id="CHEBI:15378"/>
        <dbReference type="ChEBI" id="CHEBI:29985"/>
        <dbReference type="ChEBI" id="CHEBI:44337"/>
        <dbReference type="ChEBI" id="CHEBI:57287"/>
        <dbReference type="ChEBI" id="CHEBI:57288"/>
        <dbReference type="EC" id="2.3.1.1"/>
    </reaction>
</comment>
<evidence type="ECO:0000256" key="2">
    <source>
        <dbReference type="ARBA" id="ARBA00011475"/>
    </source>
</evidence>
<evidence type="ECO:0000256" key="9">
    <source>
        <dbReference type="HAMAP-Rule" id="MF_01106"/>
    </source>
</evidence>
<dbReference type="RefSeq" id="WP_124795532.1">
    <property type="nucleotide sequence ID" value="NZ_RQYC01000013.1"/>
</dbReference>
<dbReference type="GO" id="GO:0004042">
    <property type="term" value="F:L-glutamate N-acetyltransferase activity"/>
    <property type="evidence" value="ECO:0007669"/>
    <property type="project" value="UniProtKB-UniRule"/>
</dbReference>
<feature type="chain" id="PRO_5023213204" description="Arginine biosynthesis bifunctional protein ArgJ beta chain" evidence="9">
    <location>
        <begin position="189"/>
        <end position="407"/>
    </location>
</feature>
<keyword evidence="9" id="KW-0963">Cytoplasm</keyword>
<comment type="subcellular location">
    <subcellularLocation>
        <location evidence="9">Cytoplasm</location>
    </subcellularLocation>
</comment>
<dbReference type="PANTHER" id="PTHR23100:SF0">
    <property type="entry name" value="ARGININE BIOSYNTHESIS BIFUNCTIONAL PROTEIN ARGJ, MITOCHONDRIAL"/>
    <property type="match status" value="1"/>
</dbReference>
<dbReference type="GO" id="GO:0006526">
    <property type="term" value="P:L-arginine biosynthetic process"/>
    <property type="evidence" value="ECO:0007669"/>
    <property type="project" value="UniProtKB-UniRule"/>
</dbReference>
<dbReference type="InterPro" id="IPR002813">
    <property type="entry name" value="Arg_biosynth_ArgJ"/>
</dbReference>
<dbReference type="Proteomes" id="UP000269923">
    <property type="component" value="Unassembled WGS sequence"/>
</dbReference>
<dbReference type="EC" id="2.3.1.1" evidence="9"/>
<dbReference type="GO" id="GO:0004358">
    <property type="term" value="F:L-glutamate N-acetyltransferase activity, acting on acetyl-L-ornithine as donor"/>
    <property type="evidence" value="ECO:0007669"/>
    <property type="project" value="UniProtKB-UniRule"/>
</dbReference>
<feature type="binding site" evidence="9">
    <location>
        <position position="189"/>
    </location>
    <ligand>
        <name>substrate</name>
    </ligand>
</feature>
<dbReference type="PANTHER" id="PTHR23100">
    <property type="entry name" value="ARGININE BIOSYNTHESIS BIFUNCTIONAL PROTEIN ARGJ"/>
    <property type="match status" value="1"/>
</dbReference>
<dbReference type="NCBIfam" id="NF003802">
    <property type="entry name" value="PRK05388.1"/>
    <property type="match status" value="1"/>
</dbReference>
<accession>A0A3P2A3X4</accession>
<dbReference type="FunFam" id="3.60.70.12:FF:000001">
    <property type="entry name" value="Arginine biosynthesis bifunctional protein ArgJ, chloroplastic"/>
    <property type="match status" value="1"/>
</dbReference>
<comment type="pathway">
    <text evidence="9">Amino-acid biosynthesis; L-arginine biosynthesis; N(2)-acetyl-L-ornithine from L-glutamate: step 1/4.</text>
</comment>
<dbReference type="OrthoDB" id="9804242at2"/>
<sequence>MTHTPVSGGVCAPQGFLAAGIHCGIRKNKSKRDLALIVSERPAATAAVYTRNKVQGAPIAVTRRHLADGFSRAVLCNSGNANTCNADGEYIAQTCCALTAQALGVQPEDIVIASTGVIGQPLPLEPFENGIPAAVAALSRDGGADAAEAVMTTDTRPKSHALSFDVNGVHCRIGIITKGSGMINPNMATMLTFITTDIAISPELLQRALSETVNNTLNQINIDGDTSTNDMAVIQANGMAGNPEIRDENSPAYAAFCAALHAACVWASREIAADGEGATKLLECTVRSARSSEVARAVAKSIISSDLLKAAMFGEDANWGRVLCAIGYTEGDFAADKVSLVLASEHGSVKVCEQSAYHPFSEDEAAKILSAKEIAINVEMHDGEACAQAWGCDLSYDYVKINGDYRS</sequence>
<evidence type="ECO:0000256" key="1">
    <source>
        <dbReference type="ARBA" id="ARBA00006774"/>
    </source>
</evidence>
<evidence type="ECO:0000256" key="5">
    <source>
        <dbReference type="ARBA" id="ARBA00022679"/>
    </source>
</evidence>
<dbReference type="FunFam" id="3.10.20.340:FF:000001">
    <property type="entry name" value="Arginine biosynthesis bifunctional protein ArgJ, chloroplastic"/>
    <property type="match status" value="1"/>
</dbReference>
<dbReference type="Gene3D" id="3.10.20.340">
    <property type="entry name" value="ArgJ beta chain, C-terminal domain"/>
    <property type="match status" value="1"/>
</dbReference>
<keyword evidence="7 9" id="KW-0012">Acyltransferase</keyword>
<gene>
    <name evidence="9 10" type="primary">argJ</name>
    <name evidence="10" type="ORF">EII21_08305</name>
</gene>
<feature type="site" description="Involved in the stabilization of negative charge on the oxyanion by the formation of the oxyanion hole" evidence="9">
    <location>
        <position position="115"/>
    </location>
</feature>
<evidence type="ECO:0000256" key="6">
    <source>
        <dbReference type="ARBA" id="ARBA00022813"/>
    </source>
</evidence>
<name>A0A3P2A3X4_9NEIS</name>
<comment type="catalytic activity">
    <reaction evidence="8 9">
        <text>N(2)-acetyl-L-ornithine + L-glutamate = N-acetyl-L-glutamate + L-ornithine</text>
        <dbReference type="Rhea" id="RHEA:15349"/>
        <dbReference type="ChEBI" id="CHEBI:29985"/>
        <dbReference type="ChEBI" id="CHEBI:44337"/>
        <dbReference type="ChEBI" id="CHEBI:46911"/>
        <dbReference type="ChEBI" id="CHEBI:57805"/>
        <dbReference type="EC" id="2.3.1.35"/>
    </reaction>
</comment>
<feature type="active site" description="Nucleophile" evidence="9">
    <location>
        <position position="189"/>
    </location>
</feature>
<evidence type="ECO:0000313" key="10">
    <source>
        <dbReference type="EMBL" id="RRD89618.1"/>
    </source>
</evidence>
<dbReference type="Gene3D" id="3.60.70.12">
    <property type="entry name" value="L-amino peptidase D-ALA esterase/amidase"/>
    <property type="match status" value="1"/>
</dbReference>
<keyword evidence="6 9" id="KW-0068">Autocatalytic cleavage</keyword>
<feature type="binding site" evidence="9">
    <location>
        <position position="276"/>
    </location>
    <ligand>
        <name>substrate</name>
    </ligand>
</feature>
<dbReference type="Pfam" id="PF01960">
    <property type="entry name" value="ArgJ"/>
    <property type="match status" value="1"/>
</dbReference>
<feature type="site" description="Cleavage; by autolysis" evidence="9">
    <location>
        <begin position="188"/>
        <end position="189"/>
    </location>
</feature>
<keyword evidence="5 9" id="KW-0808">Transferase</keyword>
<comment type="pathway">
    <text evidence="9">Amino-acid biosynthesis; L-arginine biosynthesis; L-ornithine and N-acetyl-L-glutamate from L-glutamate and N(2)-acetyl-L-ornithine (cyclic): step 1/1.</text>
</comment>
<feature type="binding site" evidence="9">
    <location>
        <position position="152"/>
    </location>
    <ligand>
        <name>substrate</name>
    </ligand>
</feature>
<keyword evidence="3 9" id="KW-0055">Arginine biosynthesis</keyword>
<dbReference type="AlphaFoldDB" id="A0A3P2A3X4"/>
<feature type="chain" id="PRO_5023213205" description="Arginine biosynthesis bifunctional protein ArgJ alpha chain" evidence="9">
    <location>
        <begin position="1"/>
        <end position="188"/>
    </location>
</feature>
<dbReference type="UniPathway" id="UPA00068">
    <property type="reaction ID" value="UER00106"/>
</dbReference>
<dbReference type="SUPFAM" id="SSF56266">
    <property type="entry name" value="DmpA/ArgJ-like"/>
    <property type="match status" value="1"/>
</dbReference>
<feature type="binding site" evidence="9">
    <location>
        <position position="407"/>
    </location>
    <ligand>
        <name>substrate</name>
    </ligand>
</feature>
<protein>
    <recommendedName>
        <fullName evidence="9">Arginine biosynthesis bifunctional protein ArgJ</fullName>
    </recommendedName>
    <domain>
        <recommendedName>
            <fullName evidence="9">Glutamate N-acetyltransferase</fullName>
            <ecNumber evidence="9">2.3.1.35</ecNumber>
        </recommendedName>
        <alternativeName>
            <fullName evidence="9">Ornithine acetyltransferase</fullName>
            <shortName evidence="9">OATase</shortName>
        </alternativeName>
        <alternativeName>
            <fullName evidence="9">Ornithine transacetylase</fullName>
        </alternativeName>
    </domain>
    <domain>
        <recommendedName>
            <fullName evidence="9">Amino-acid acetyltransferase</fullName>
            <ecNumber evidence="9">2.3.1.1</ecNumber>
        </recommendedName>
        <alternativeName>
            <fullName evidence="9">N-acetylglutamate synthase</fullName>
            <shortName evidence="9">AGSase</shortName>
        </alternativeName>
    </domain>
    <component>
        <recommendedName>
            <fullName evidence="9">Arginine biosynthesis bifunctional protein ArgJ alpha chain</fullName>
        </recommendedName>
    </component>
    <component>
        <recommendedName>
            <fullName evidence="9">Arginine biosynthesis bifunctional protein ArgJ beta chain</fullName>
        </recommendedName>
    </component>
</protein>
<evidence type="ECO:0000313" key="11">
    <source>
        <dbReference type="Proteomes" id="UP000269923"/>
    </source>
</evidence>
<dbReference type="STRING" id="1121352.GCA_000620925_01190"/>
<evidence type="ECO:0000256" key="4">
    <source>
        <dbReference type="ARBA" id="ARBA00022605"/>
    </source>
</evidence>
<feature type="binding site" evidence="9">
    <location>
        <position position="402"/>
    </location>
    <ligand>
        <name>substrate</name>
    </ligand>
</feature>